<gene>
    <name evidence="2" type="ORF">LCGC14_1733800</name>
</gene>
<dbReference type="Gene3D" id="3.40.630.30">
    <property type="match status" value="1"/>
</dbReference>
<comment type="caution">
    <text evidence="2">The sequence shown here is derived from an EMBL/GenBank/DDBJ whole genome shotgun (WGS) entry which is preliminary data.</text>
</comment>
<dbReference type="InterPro" id="IPR000182">
    <property type="entry name" value="GNAT_dom"/>
</dbReference>
<dbReference type="Pfam" id="PF00583">
    <property type="entry name" value="Acetyltransf_1"/>
    <property type="match status" value="1"/>
</dbReference>
<sequence>MFYFPISHQEIAKQVAALINSYNSLAMMRTSQGILTGKVNYVIETHGKYVIGIAGIEKVSHQLSELKHMVVHPDWRGKGLGSFVAKRALQICETPSVYATVRITNEASIRTLEKLEFLRVHKFSAGDHDLAMLIRVAPKCVTSTTPKWNSFPETAQMNPVQVSPDSFIERS</sequence>
<feature type="domain" description="N-acetyltransferase" evidence="1">
    <location>
        <begin position="1"/>
        <end position="137"/>
    </location>
</feature>
<dbReference type="PROSITE" id="PS51186">
    <property type="entry name" value="GNAT"/>
    <property type="match status" value="1"/>
</dbReference>
<protein>
    <recommendedName>
        <fullName evidence="1">N-acetyltransferase domain-containing protein</fullName>
    </recommendedName>
</protein>
<accession>A0A0F9K8D0</accession>
<dbReference type="SUPFAM" id="SSF55729">
    <property type="entry name" value="Acyl-CoA N-acyltransferases (Nat)"/>
    <property type="match status" value="1"/>
</dbReference>
<reference evidence="2" key="1">
    <citation type="journal article" date="2015" name="Nature">
        <title>Complex archaea that bridge the gap between prokaryotes and eukaryotes.</title>
        <authorList>
            <person name="Spang A."/>
            <person name="Saw J.H."/>
            <person name="Jorgensen S.L."/>
            <person name="Zaremba-Niedzwiedzka K."/>
            <person name="Martijn J."/>
            <person name="Lind A.E."/>
            <person name="van Eijk R."/>
            <person name="Schleper C."/>
            <person name="Guy L."/>
            <person name="Ettema T.J."/>
        </authorList>
    </citation>
    <scope>NUCLEOTIDE SEQUENCE</scope>
</reference>
<dbReference type="CDD" id="cd04301">
    <property type="entry name" value="NAT_SF"/>
    <property type="match status" value="1"/>
</dbReference>
<organism evidence="2">
    <name type="scientific">marine sediment metagenome</name>
    <dbReference type="NCBI Taxonomy" id="412755"/>
    <lineage>
        <taxon>unclassified sequences</taxon>
        <taxon>metagenomes</taxon>
        <taxon>ecological metagenomes</taxon>
    </lineage>
</organism>
<name>A0A0F9K8D0_9ZZZZ</name>
<proteinExistence type="predicted"/>
<evidence type="ECO:0000259" key="1">
    <source>
        <dbReference type="PROSITE" id="PS51186"/>
    </source>
</evidence>
<dbReference type="GO" id="GO:0016747">
    <property type="term" value="F:acyltransferase activity, transferring groups other than amino-acyl groups"/>
    <property type="evidence" value="ECO:0007669"/>
    <property type="project" value="InterPro"/>
</dbReference>
<evidence type="ECO:0000313" key="2">
    <source>
        <dbReference type="EMBL" id="KKM07453.1"/>
    </source>
</evidence>
<dbReference type="InterPro" id="IPR016181">
    <property type="entry name" value="Acyl_CoA_acyltransferase"/>
</dbReference>
<dbReference type="AlphaFoldDB" id="A0A0F9K8D0"/>
<dbReference type="EMBL" id="LAZR01015769">
    <property type="protein sequence ID" value="KKM07453.1"/>
    <property type="molecule type" value="Genomic_DNA"/>
</dbReference>